<reference evidence="1" key="1">
    <citation type="submission" date="2018-02" db="EMBL/GenBank/DDBJ databases">
        <title>The genomes of Aspergillus section Nigri reveals drivers in fungal speciation.</title>
        <authorList>
            <consortium name="DOE Joint Genome Institute"/>
            <person name="Vesth T.C."/>
            <person name="Nybo J."/>
            <person name="Theobald S."/>
            <person name="Brandl J."/>
            <person name="Frisvad J.C."/>
            <person name="Nielsen K.F."/>
            <person name="Lyhne E.K."/>
            <person name="Kogle M.E."/>
            <person name="Kuo A."/>
            <person name="Riley R."/>
            <person name="Clum A."/>
            <person name="Nolan M."/>
            <person name="Lipzen A."/>
            <person name="Salamov A."/>
            <person name="Henrissat B."/>
            <person name="Wiebenga A."/>
            <person name="De vries R.P."/>
            <person name="Grigoriev I.V."/>
            <person name="Mortensen U.H."/>
            <person name="Andersen M.R."/>
            <person name="Baker S.E."/>
        </authorList>
    </citation>
    <scope>NUCLEOTIDE SEQUENCE</scope>
    <source>
        <strain evidence="1">CBS 121060</strain>
    </source>
</reference>
<sequence length="217" mass="24845">MSMCQCNEPEEHARQRGARFTHGQIHQRRFGGVGVAAHELGRHDAHIHESHHGHTGVAGPAQLFLDTDELHIHQENRHLSRPELKGDEHCDDHGHAFEPVETVGWVYKSWHNPRDYPPLEGREGDRRECQSGEGEICKRAEEIECNFQISFGLFQSAARSFLGYWKNHTVCNEPFLVYLATHPASESHKARTQDNEKRRNGHIGVGDEEQIQKLMQN</sequence>
<organism evidence="1 2">
    <name type="scientific">Aspergillus aculeatinus CBS 121060</name>
    <dbReference type="NCBI Taxonomy" id="1448322"/>
    <lineage>
        <taxon>Eukaryota</taxon>
        <taxon>Fungi</taxon>
        <taxon>Dikarya</taxon>
        <taxon>Ascomycota</taxon>
        <taxon>Pezizomycotina</taxon>
        <taxon>Eurotiomycetes</taxon>
        <taxon>Eurotiomycetidae</taxon>
        <taxon>Eurotiales</taxon>
        <taxon>Aspergillaceae</taxon>
        <taxon>Aspergillus</taxon>
        <taxon>Aspergillus subgen. Circumdati</taxon>
    </lineage>
</organism>
<dbReference type="Proteomes" id="UP000249661">
    <property type="component" value="Unassembled WGS sequence"/>
</dbReference>
<dbReference type="EMBL" id="KZ824967">
    <property type="protein sequence ID" value="RAH68339.1"/>
    <property type="molecule type" value="Genomic_DNA"/>
</dbReference>
<protein>
    <submittedName>
        <fullName evidence="1">Uncharacterized protein</fullName>
    </submittedName>
</protein>
<evidence type="ECO:0000313" key="2">
    <source>
        <dbReference type="Proteomes" id="UP000249661"/>
    </source>
</evidence>
<gene>
    <name evidence="1" type="ORF">BO66DRAFT_403077</name>
</gene>
<name>A0ACD1H4B7_9EURO</name>
<evidence type="ECO:0000313" key="1">
    <source>
        <dbReference type="EMBL" id="RAH68339.1"/>
    </source>
</evidence>
<proteinExistence type="predicted"/>
<accession>A0ACD1H4B7</accession>
<keyword evidence="2" id="KW-1185">Reference proteome</keyword>